<gene>
    <name evidence="2" type="ORF">C8J30_1034</name>
</gene>
<reference evidence="2 3" key="1">
    <citation type="submission" date="2018-06" db="EMBL/GenBank/DDBJ databases">
        <title>Genomic Encyclopedia of Type Strains, Phase III (KMG-III): the genomes of soil and plant-associated and newly described type strains.</title>
        <authorList>
            <person name="Whitman W."/>
        </authorList>
    </citation>
    <scope>NUCLEOTIDE SEQUENCE [LARGE SCALE GENOMIC DNA]</scope>
    <source>
        <strain evidence="2 3">JA737</strain>
    </source>
</reference>
<accession>A0A318U072</accession>
<organism evidence="2 3">
    <name type="scientific">Rhodobacter viridis</name>
    <dbReference type="NCBI Taxonomy" id="1054202"/>
    <lineage>
        <taxon>Bacteria</taxon>
        <taxon>Pseudomonadati</taxon>
        <taxon>Pseudomonadota</taxon>
        <taxon>Alphaproteobacteria</taxon>
        <taxon>Rhodobacterales</taxon>
        <taxon>Rhodobacter group</taxon>
        <taxon>Rhodobacter</taxon>
    </lineage>
</organism>
<sequence>MFEGHAWLIPILDDLIEHCERHSMQSTATGLRQARLALVAQFGALERLLGDDPQERWLGEVIDELARYCHQQGLDEVEMKLLQAQEAWHDECEPPQRGNVLTFPAGFGRREDEAG</sequence>
<feature type="region of interest" description="Disordered" evidence="1">
    <location>
        <begin position="93"/>
        <end position="115"/>
    </location>
</feature>
<evidence type="ECO:0000313" key="2">
    <source>
        <dbReference type="EMBL" id="PYF10912.1"/>
    </source>
</evidence>
<dbReference type="Proteomes" id="UP000247727">
    <property type="component" value="Unassembled WGS sequence"/>
</dbReference>
<comment type="caution">
    <text evidence="2">The sequence shown here is derived from an EMBL/GenBank/DDBJ whole genome shotgun (WGS) entry which is preliminary data.</text>
</comment>
<dbReference type="RefSeq" id="WP_110804730.1">
    <property type="nucleotide sequence ID" value="NZ_QJTK01000003.1"/>
</dbReference>
<proteinExistence type="predicted"/>
<dbReference type="OrthoDB" id="7689207at2"/>
<evidence type="ECO:0000313" key="3">
    <source>
        <dbReference type="Proteomes" id="UP000247727"/>
    </source>
</evidence>
<keyword evidence="3" id="KW-1185">Reference proteome</keyword>
<name>A0A318U072_9RHOB</name>
<dbReference type="EMBL" id="QJTK01000003">
    <property type="protein sequence ID" value="PYF10912.1"/>
    <property type="molecule type" value="Genomic_DNA"/>
</dbReference>
<dbReference type="AlphaFoldDB" id="A0A318U072"/>
<evidence type="ECO:0000256" key="1">
    <source>
        <dbReference type="SAM" id="MobiDB-lite"/>
    </source>
</evidence>
<protein>
    <submittedName>
        <fullName evidence="2">Uncharacterized protein</fullName>
    </submittedName>
</protein>